<protein>
    <submittedName>
        <fullName evidence="1">Uncharacterized protein</fullName>
    </submittedName>
</protein>
<dbReference type="AlphaFoldDB" id="A0A2K9NMR3"/>
<accession>A0A2K9NMR3</accession>
<name>A0A2K9NMR3_BACTC</name>
<reference evidence="1 2" key="1">
    <citation type="submission" date="2018-01" db="EMBL/GenBank/DDBJ databases">
        <title>Complete genome sequence of Bacteriovorax stolpii DSM12778.</title>
        <authorList>
            <person name="Tang B."/>
            <person name="Chang J."/>
        </authorList>
    </citation>
    <scope>NUCLEOTIDE SEQUENCE [LARGE SCALE GENOMIC DNA]</scope>
    <source>
        <strain evidence="1 2">DSM 12778</strain>
    </source>
</reference>
<dbReference type="RefSeq" id="WP_102242098.1">
    <property type="nucleotide sequence ID" value="NZ_CP025704.1"/>
</dbReference>
<gene>
    <name evidence="1" type="ORF">C0V70_01520</name>
</gene>
<evidence type="ECO:0000313" key="1">
    <source>
        <dbReference type="EMBL" id="AUN96803.1"/>
    </source>
</evidence>
<dbReference type="EMBL" id="CP025704">
    <property type="protein sequence ID" value="AUN96803.1"/>
    <property type="molecule type" value="Genomic_DNA"/>
</dbReference>
<organism evidence="1 2">
    <name type="scientific">Bacteriovorax stolpii</name>
    <name type="common">Bdellovibrio stolpii</name>
    <dbReference type="NCBI Taxonomy" id="960"/>
    <lineage>
        <taxon>Bacteria</taxon>
        <taxon>Pseudomonadati</taxon>
        <taxon>Bdellovibrionota</taxon>
        <taxon>Bacteriovoracia</taxon>
        <taxon>Bacteriovoracales</taxon>
        <taxon>Bacteriovoracaceae</taxon>
        <taxon>Bacteriovorax</taxon>
    </lineage>
</organism>
<keyword evidence="2" id="KW-1185">Reference proteome</keyword>
<evidence type="ECO:0000313" key="2">
    <source>
        <dbReference type="Proteomes" id="UP000235584"/>
    </source>
</evidence>
<proteinExistence type="predicted"/>
<dbReference type="KEGG" id="bsto:C0V70_01520"/>
<dbReference type="Proteomes" id="UP000235584">
    <property type="component" value="Chromosome"/>
</dbReference>
<sequence length="111" mass="12667">MDLQKTILNQYVLLNGKPTLKRISEDTGIQITRVFRLFNGSTMKLSEYQIFNKKVKEKMGLTDGIEAIAFECSLRLSPEAIKDLELFLKRKLETWKLIQVQKSATSGTLTA</sequence>